<gene>
    <name evidence="2" type="ORF">NBG84_05730</name>
</gene>
<comment type="caution">
    <text evidence="2">The sequence shown here is derived from an EMBL/GenBank/DDBJ whole genome shotgun (WGS) entry which is preliminary data.</text>
</comment>
<name>A0ABT0UIA6_9ACTN</name>
<dbReference type="EMBL" id="JAMQAW010000006">
    <property type="protein sequence ID" value="MCM2387815.1"/>
    <property type="molecule type" value="Genomic_DNA"/>
</dbReference>
<protein>
    <recommendedName>
        <fullName evidence="4">Lipoprotein</fullName>
    </recommendedName>
</protein>
<accession>A0ABT0UIA6</accession>
<dbReference type="PROSITE" id="PS51257">
    <property type="entry name" value="PROKAR_LIPOPROTEIN"/>
    <property type="match status" value="1"/>
</dbReference>
<reference evidence="2" key="1">
    <citation type="submission" date="2022-06" db="EMBL/GenBank/DDBJ databases">
        <title>Genome public.</title>
        <authorList>
            <person name="Sun Q."/>
        </authorList>
    </citation>
    <scope>NUCLEOTIDE SEQUENCE</scope>
    <source>
        <strain evidence="2">CWNU-1</strain>
    </source>
</reference>
<evidence type="ECO:0000256" key="1">
    <source>
        <dbReference type="SAM" id="MobiDB-lite"/>
    </source>
</evidence>
<organism evidence="2 3">
    <name type="scientific">Streptomyces albipurpureus</name>
    <dbReference type="NCBI Taxonomy" id="2897419"/>
    <lineage>
        <taxon>Bacteria</taxon>
        <taxon>Bacillati</taxon>
        <taxon>Actinomycetota</taxon>
        <taxon>Actinomycetes</taxon>
        <taxon>Kitasatosporales</taxon>
        <taxon>Streptomycetaceae</taxon>
        <taxon>Streptomyces</taxon>
    </lineage>
</organism>
<dbReference type="RefSeq" id="WP_250918169.1">
    <property type="nucleotide sequence ID" value="NZ_JAMQAW010000006.1"/>
</dbReference>
<feature type="compositionally biased region" description="Basic and acidic residues" evidence="1">
    <location>
        <begin position="200"/>
        <end position="213"/>
    </location>
</feature>
<feature type="compositionally biased region" description="Polar residues" evidence="1">
    <location>
        <begin position="217"/>
        <end position="227"/>
    </location>
</feature>
<evidence type="ECO:0000313" key="3">
    <source>
        <dbReference type="Proteomes" id="UP001431429"/>
    </source>
</evidence>
<feature type="region of interest" description="Disordered" evidence="1">
    <location>
        <begin position="178"/>
        <end position="227"/>
    </location>
</feature>
<keyword evidence="3" id="KW-1185">Reference proteome</keyword>
<evidence type="ECO:0000313" key="2">
    <source>
        <dbReference type="EMBL" id="MCM2387815.1"/>
    </source>
</evidence>
<sequence length="227" mass="23724">MRRLPMAMGAVLLSGLLTGCGIAESDPIEAGSPASVKVTPGDSVLLFFRSSSGALVPVARPLGIKWKSSDTRPEAVLSRSVHLLFEGLVAKERAAGLRSGLPQLPPQSWVGAQQVEYGIALDLPIPLADLDDTAVRQLVCTAGFAGGSQGVQAVHLRGTDGTMAASNCDADVDINRVAPRPSMMSHPPSQRPVPPGLPLDGHDPVDPRTKRPDGLSPQPTLPTSEPR</sequence>
<evidence type="ECO:0008006" key="4">
    <source>
        <dbReference type="Google" id="ProtNLM"/>
    </source>
</evidence>
<proteinExistence type="predicted"/>
<dbReference type="Proteomes" id="UP001431429">
    <property type="component" value="Unassembled WGS sequence"/>
</dbReference>